<dbReference type="STRING" id="1220924.W2S947"/>
<dbReference type="HOGENOM" id="CLU_1562827_0_0_1"/>
<sequence>MRFTFAAATAVLAGLAAAAPKGWTDNGNCPDTVGDCLTDTQAEEIVAVYETLISRSVTGAEFNATADSILADSFFTMSNSINAEIRKPLEAMTIPSPTAFKAVFSAQPPTDGTQTLDMFHSCDKIAWRWLGTSPEGLPVRGLTMMNITADGKIADTFVEYFRPALYNCTAA</sequence>
<feature type="chain" id="PRO_5004825058" description="NTF2-like domain-containing protein" evidence="1">
    <location>
        <begin position="19"/>
        <end position="171"/>
    </location>
</feature>
<dbReference type="VEuPathDB" id="FungiDB:HMPREF1541_10600"/>
<feature type="signal peptide" evidence="1">
    <location>
        <begin position="1"/>
        <end position="18"/>
    </location>
</feature>
<dbReference type="OrthoDB" id="5596743at2759"/>
<proteinExistence type="predicted"/>
<dbReference type="AlphaFoldDB" id="W2S947"/>
<dbReference type="Proteomes" id="UP000030752">
    <property type="component" value="Unassembled WGS sequence"/>
</dbReference>
<evidence type="ECO:0000259" key="2">
    <source>
        <dbReference type="Pfam" id="PF26534"/>
    </source>
</evidence>
<gene>
    <name evidence="3" type="ORF">HMPREF1541_10600</name>
</gene>
<evidence type="ECO:0000313" key="4">
    <source>
        <dbReference type="Proteomes" id="UP000030752"/>
    </source>
</evidence>
<dbReference type="GeneID" id="19977939"/>
<dbReference type="InterPro" id="IPR058645">
    <property type="entry name" value="NTF2-like_dom_7"/>
</dbReference>
<dbReference type="EMBL" id="KB822715">
    <property type="protein sequence ID" value="ETN44419.1"/>
    <property type="molecule type" value="Genomic_DNA"/>
</dbReference>
<feature type="domain" description="NTF2-like" evidence="2">
    <location>
        <begin position="35"/>
        <end position="160"/>
    </location>
</feature>
<dbReference type="RefSeq" id="XP_008713492.1">
    <property type="nucleotide sequence ID" value="XM_008715270.1"/>
</dbReference>
<name>W2S947_CYPE1</name>
<reference evidence="3 4" key="1">
    <citation type="submission" date="2013-03" db="EMBL/GenBank/DDBJ databases">
        <title>The Genome Sequence of Phialophora europaea CBS 101466.</title>
        <authorList>
            <consortium name="The Broad Institute Genomics Platform"/>
            <person name="Cuomo C."/>
            <person name="de Hoog S."/>
            <person name="Gorbushina A."/>
            <person name="Walker B."/>
            <person name="Young S.K."/>
            <person name="Zeng Q."/>
            <person name="Gargeya S."/>
            <person name="Fitzgerald M."/>
            <person name="Haas B."/>
            <person name="Abouelleil A."/>
            <person name="Allen A.W."/>
            <person name="Alvarado L."/>
            <person name="Arachchi H.M."/>
            <person name="Berlin A.M."/>
            <person name="Chapman S.B."/>
            <person name="Gainer-Dewar J."/>
            <person name="Goldberg J."/>
            <person name="Griggs A."/>
            <person name="Gujja S."/>
            <person name="Hansen M."/>
            <person name="Howarth C."/>
            <person name="Imamovic A."/>
            <person name="Ireland A."/>
            <person name="Larimer J."/>
            <person name="McCowan C."/>
            <person name="Murphy C."/>
            <person name="Pearson M."/>
            <person name="Poon T.W."/>
            <person name="Priest M."/>
            <person name="Roberts A."/>
            <person name="Saif S."/>
            <person name="Shea T."/>
            <person name="Sisk P."/>
            <person name="Sykes S."/>
            <person name="Wortman J."/>
            <person name="Nusbaum C."/>
            <person name="Birren B."/>
        </authorList>
    </citation>
    <scope>NUCLEOTIDE SEQUENCE [LARGE SCALE GENOMIC DNA]</scope>
    <source>
        <strain evidence="3 4">CBS 101466</strain>
    </source>
</reference>
<keyword evidence="1" id="KW-0732">Signal</keyword>
<evidence type="ECO:0000256" key="1">
    <source>
        <dbReference type="SAM" id="SignalP"/>
    </source>
</evidence>
<accession>W2S947</accession>
<keyword evidence="4" id="KW-1185">Reference proteome</keyword>
<dbReference type="Pfam" id="PF26534">
    <property type="entry name" value="NTF2_7"/>
    <property type="match status" value="1"/>
</dbReference>
<evidence type="ECO:0000313" key="3">
    <source>
        <dbReference type="EMBL" id="ETN44419.1"/>
    </source>
</evidence>
<dbReference type="InParanoid" id="W2S947"/>
<organism evidence="3 4">
    <name type="scientific">Cyphellophora europaea (strain CBS 101466)</name>
    <name type="common">Phialophora europaea</name>
    <dbReference type="NCBI Taxonomy" id="1220924"/>
    <lineage>
        <taxon>Eukaryota</taxon>
        <taxon>Fungi</taxon>
        <taxon>Dikarya</taxon>
        <taxon>Ascomycota</taxon>
        <taxon>Pezizomycotina</taxon>
        <taxon>Eurotiomycetes</taxon>
        <taxon>Chaetothyriomycetidae</taxon>
        <taxon>Chaetothyriales</taxon>
        <taxon>Cyphellophoraceae</taxon>
        <taxon>Cyphellophora</taxon>
    </lineage>
</organism>
<protein>
    <recommendedName>
        <fullName evidence="2">NTF2-like domain-containing protein</fullName>
    </recommendedName>
</protein>